<sequence length="100" mass="11427">MRGSNATGKSERIKTHHCKFYTRIQNNMQCNSWVLSGSHNEPNILRALDSITTALSIHIKPGYRSWDTYQVCLETNLSFKSLLTLHKAAVPPYSMIRCLM</sequence>
<organism evidence="1 2">
    <name type="scientific">Catharanthus roseus</name>
    <name type="common">Madagascar periwinkle</name>
    <name type="synonym">Vinca rosea</name>
    <dbReference type="NCBI Taxonomy" id="4058"/>
    <lineage>
        <taxon>Eukaryota</taxon>
        <taxon>Viridiplantae</taxon>
        <taxon>Streptophyta</taxon>
        <taxon>Embryophyta</taxon>
        <taxon>Tracheophyta</taxon>
        <taxon>Spermatophyta</taxon>
        <taxon>Magnoliopsida</taxon>
        <taxon>eudicotyledons</taxon>
        <taxon>Gunneridae</taxon>
        <taxon>Pentapetalae</taxon>
        <taxon>asterids</taxon>
        <taxon>lamiids</taxon>
        <taxon>Gentianales</taxon>
        <taxon>Apocynaceae</taxon>
        <taxon>Rauvolfioideae</taxon>
        <taxon>Vinceae</taxon>
        <taxon>Catharanthinae</taxon>
        <taxon>Catharanthus</taxon>
    </lineage>
</organism>
<evidence type="ECO:0000313" key="2">
    <source>
        <dbReference type="Proteomes" id="UP001060085"/>
    </source>
</evidence>
<reference evidence="2" key="1">
    <citation type="journal article" date="2023" name="Nat. Plants">
        <title>Single-cell RNA sequencing provides a high-resolution roadmap for understanding the multicellular compartmentation of specialized metabolism.</title>
        <authorList>
            <person name="Sun S."/>
            <person name="Shen X."/>
            <person name="Li Y."/>
            <person name="Li Y."/>
            <person name="Wang S."/>
            <person name="Li R."/>
            <person name="Zhang H."/>
            <person name="Shen G."/>
            <person name="Guo B."/>
            <person name="Wei J."/>
            <person name="Xu J."/>
            <person name="St-Pierre B."/>
            <person name="Chen S."/>
            <person name="Sun C."/>
        </authorList>
    </citation>
    <scope>NUCLEOTIDE SEQUENCE [LARGE SCALE GENOMIC DNA]</scope>
</reference>
<dbReference type="Proteomes" id="UP001060085">
    <property type="component" value="Linkage Group LG04"/>
</dbReference>
<accession>A0ACC0B4Y9</accession>
<proteinExistence type="predicted"/>
<gene>
    <name evidence="1" type="ORF">M9H77_17566</name>
</gene>
<keyword evidence="2" id="KW-1185">Reference proteome</keyword>
<comment type="caution">
    <text evidence="1">The sequence shown here is derived from an EMBL/GenBank/DDBJ whole genome shotgun (WGS) entry which is preliminary data.</text>
</comment>
<evidence type="ECO:0000313" key="1">
    <source>
        <dbReference type="EMBL" id="KAI5667713.1"/>
    </source>
</evidence>
<name>A0ACC0B4Y9_CATRO</name>
<dbReference type="EMBL" id="CM044704">
    <property type="protein sequence ID" value="KAI5667713.1"/>
    <property type="molecule type" value="Genomic_DNA"/>
</dbReference>
<protein>
    <submittedName>
        <fullName evidence="1">Uncharacterized protein</fullName>
    </submittedName>
</protein>